<evidence type="ECO:0000313" key="3">
    <source>
        <dbReference type="Proteomes" id="UP001419268"/>
    </source>
</evidence>
<dbReference type="EMBL" id="JBBNAG010000012">
    <property type="protein sequence ID" value="KAK9089355.1"/>
    <property type="molecule type" value="Genomic_DNA"/>
</dbReference>
<sequence>MYNPRAADAPTRSAPTETGVAGGPPFTLFFLYFLFLFSFPRSWVWEWLEGLCSWLSGRRRWEWLEGLVLSGDQLLVAALGVAEGACARQRPVVVVTLAFNGGAGLFNLASFQEGLVGWVLTGEVLIFKGLEYLGHLREG</sequence>
<reference evidence="2 3" key="1">
    <citation type="submission" date="2024-01" db="EMBL/GenBank/DDBJ databases">
        <title>Genome assemblies of Stephania.</title>
        <authorList>
            <person name="Yang L."/>
        </authorList>
    </citation>
    <scope>NUCLEOTIDE SEQUENCE [LARGE SCALE GENOMIC DNA]</scope>
    <source>
        <strain evidence="2">JXDWG</strain>
        <tissue evidence="2">Leaf</tissue>
    </source>
</reference>
<keyword evidence="1" id="KW-1133">Transmembrane helix</keyword>
<keyword evidence="1" id="KW-0472">Membrane</keyword>
<comment type="caution">
    <text evidence="2">The sequence shown here is derived from an EMBL/GenBank/DDBJ whole genome shotgun (WGS) entry which is preliminary data.</text>
</comment>
<evidence type="ECO:0000256" key="1">
    <source>
        <dbReference type="SAM" id="Phobius"/>
    </source>
</evidence>
<protein>
    <submittedName>
        <fullName evidence="2">Uncharacterized protein</fullName>
    </submittedName>
</protein>
<accession>A0AAP0HNF9</accession>
<organism evidence="2 3">
    <name type="scientific">Stephania cephalantha</name>
    <dbReference type="NCBI Taxonomy" id="152367"/>
    <lineage>
        <taxon>Eukaryota</taxon>
        <taxon>Viridiplantae</taxon>
        <taxon>Streptophyta</taxon>
        <taxon>Embryophyta</taxon>
        <taxon>Tracheophyta</taxon>
        <taxon>Spermatophyta</taxon>
        <taxon>Magnoliopsida</taxon>
        <taxon>Ranunculales</taxon>
        <taxon>Menispermaceae</taxon>
        <taxon>Menispermoideae</taxon>
        <taxon>Cissampelideae</taxon>
        <taxon>Stephania</taxon>
    </lineage>
</organism>
<keyword evidence="3" id="KW-1185">Reference proteome</keyword>
<gene>
    <name evidence="2" type="ORF">Scep_028437</name>
</gene>
<feature type="transmembrane region" description="Helical" evidence="1">
    <location>
        <begin position="20"/>
        <end position="39"/>
    </location>
</feature>
<dbReference type="Proteomes" id="UP001419268">
    <property type="component" value="Unassembled WGS sequence"/>
</dbReference>
<name>A0AAP0HNF9_9MAGN</name>
<dbReference type="AlphaFoldDB" id="A0AAP0HNF9"/>
<evidence type="ECO:0000313" key="2">
    <source>
        <dbReference type="EMBL" id="KAK9089355.1"/>
    </source>
</evidence>
<proteinExistence type="predicted"/>
<keyword evidence="1" id="KW-0812">Transmembrane</keyword>